<comment type="caution">
    <text evidence="2">The sequence shown here is derived from an EMBL/GenBank/DDBJ whole genome shotgun (WGS) entry which is preliminary data.</text>
</comment>
<dbReference type="Gene3D" id="2.170.120.30">
    <property type="match status" value="2"/>
</dbReference>
<feature type="region of interest" description="Disordered" evidence="1">
    <location>
        <begin position="415"/>
        <end position="467"/>
    </location>
</feature>
<dbReference type="InterPro" id="IPR053154">
    <property type="entry name" value="c-di-AMP_regulator"/>
</dbReference>
<proteinExistence type="predicted"/>
<dbReference type="PANTHER" id="PTHR37804:SF1">
    <property type="entry name" value="CDAA REGULATORY PROTEIN CDAR"/>
    <property type="match status" value="1"/>
</dbReference>
<dbReference type="PANTHER" id="PTHR37804">
    <property type="entry name" value="CDAA REGULATORY PROTEIN CDAR"/>
    <property type="match status" value="1"/>
</dbReference>
<evidence type="ECO:0000313" key="2">
    <source>
        <dbReference type="EMBL" id="MBB3153554.1"/>
    </source>
</evidence>
<dbReference type="InterPro" id="IPR012505">
    <property type="entry name" value="YbbR"/>
</dbReference>
<evidence type="ECO:0000313" key="3">
    <source>
        <dbReference type="Proteomes" id="UP000518605"/>
    </source>
</evidence>
<dbReference type="AlphaFoldDB" id="A0A7W5CAG2"/>
<organism evidence="2 3">
    <name type="scientific">Paenibacillus endophyticus</name>
    <dbReference type="NCBI Taxonomy" id="1294268"/>
    <lineage>
        <taxon>Bacteria</taxon>
        <taxon>Bacillati</taxon>
        <taxon>Bacillota</taxon>
        <taxon>Bacilli</taxon>
        <taxon>Bacillales</taxon>
        <taxon>Paenibacillaceae</taxon>
        <taxon>Paenibacillus</taxon>
    </lineage>
</organism>
<keyword evidence="3" id="KW-1185">Reference proteome</keyword>
<dbReference type="Proteomes" id="UP000518605">
    <property type="component" value="Unassembled WGS sequence"/>
</dbReference>
<dbReference type="RefSeq" id="WP_183565328.1">
    <property type="nucleotide sequence ID" value="NZ_CBCSLB010000007.1"/>
</dbReference>
<protein>
    <submittedName>
        <fullName evidence="2">YbbR domain-containing protein</fullName>
    </submittedName>
</protein>
<dbReference type="Gene3D" id="2.170.120.40">
    <property type="entry name" value="YbbR-like domain"/>
    <property type="match status" value="2"/>
</dbReference>
<accession>A0A7W5CAG2</accession>
<dbReference type="Pfam" id="PF07949">
    <property type="entry name" value="YbbR"/>
    <property type="match status" value="1"/>
</dbReference>
<dbReference type="EMBL" id="JACHXW010000010">
    <property type="protein sequence ID" value="MBB3153554.1"/>
    <property type="molecule type" value="Genomic_DNA"/>
</dbReference>
<gene>
    <name evidence="2" type="ORF">FHS16_003616</name>
</gene>
<evidence type="ECO:0000256" key="1">
    <source>
        <dbReference type="SAM" id="MobiDB-lite"/>
    </source>
</evidence>
<feature type="compositionally biased region" description="Pro residues" evidence="1">
    <location>
        <begin position="433"/>
        <end position="445"/>
    </location>
</feature>
<name>A0A7W5CAG2_9BACL</name>
<reference evidence="2 3" key="1">
    <citation type="submission" date="2020-08" db="EMBL/GenBank/DDBJ databases">
        <title>Genomic Encyclopedia of Type Strains, Phase III (KMG-III): the genomes of soil and plant-associated and newly described type strains.</title>
        <authorList>
            <person name="Whitman W."/>
        </authorList>
    </citation>
    <scope>NUCLEOTIDE SEQUENCE [LARGE SCALE GENOMIC DNA]</scope>
    <source>
        <strain evidence="2 3">CECT 8234</strain>
    </source>
</reference>
<sequence>MDKWLSHPTSLKIISVIVGLLLWAVVHIDPDTSPQTVTSNVDTKTIEASVIKAEGLDTDKYILTAMEPSVVRLDVQGRLSNLLNASSDDDYVVSVDLKGAKPGIQELPLVATLPKGITLVEMSPRTVTVQIEEILTKPFELQVVTDGKPAAGYVVGASTIVAPTTGVLVTLPKDDMSRVGVVTTEINVDGADKTVVNKKAKIIVYDTDGIEMTNAVVSPETVHVEVKVTPPFKTLPLQVRYTGALPDGLSLVSVKPAIDQVTVYGEQKLLDELQVYDGVVLDLSKVKQSGEVQVKTGAIDGIKSIDPAEVTLAVVVAPIITREFAGLPITLEGVPTGMSAVFRTPASGKFDLSVSGAESVLNALKAESLAIAANVEGLSPGVHSVTLQIDVPAYVQTVLSEGQTLTVSIEIVEDASTGIGEDDSEEVGGTPTEEPPTPTPTPTPTPDTGEESGNGSGNASGGPTMNP</sequence>